<proteinExistence type="predicted"/>
<evidence type="ECO:0000313" key="1">
    <source>
        <dbReference type="EMBL" id="KAJ2994197.1"/>
    </source>
</evidence>
<dbReference type="Proteomes" id="UP001143856">
    <property type="component" value="Unassembled WGS sequence"/>
</dbReference>
<sequence length="937" mass="104817">MALQQLANSLVNDLIRDHGGHYGGASITCSVYDTAWLSILVKPVDGQATWLFPCCFDYLLATQHKSGGWALGDDVADTTLNTVAALYAICKHRASKNVSNLYERIKSASQYLQDNLQRLRISGALPAGFELLLPTLLTNLEQEYDIMFEFPAKRELLKMQDERRGRFDLERLYTGSDHITLNYLEAFIGHVDFDTLRPYKVFGSMMASPSSTTAYLMNTTVWDAEAEEYLRKVIMLGPGKGNGGVPSVFPSTLFEYSWVVSTLIESGFTYTDLGPANLTSILKVLHQAFSSDSGTVGFQLGPDDIAGCVITLTKFGVAASPRQLAEKYSSSARFEMSSLSPNCRDLIAMCISDERYLYAHQIEHAARIICEAWWRGPDSFEDQRIESRHYSMMLISKALKSVIDAWCQKLLPGIPLQLLRDSIVVVFQILVRLLQAQGQDASWGGRRESTAFALITINEIASLSIVKPFLDQIKDSIQRGRTFLSKTLTCRTRPESIWIQKVSYGSSALSQAFSLAALNSSIGDASCPIQELLFEDLQAVLQPSKFFSQLPMFSSTPVWCIAAWLIEGALFQHRLGERCLDGFPQRVKQKLKYLSIIPFTWTASNIIHGAPIGPNTMLEMMAICALAYQIDDFIEIEVAHLPSSAIATLRLSIPKLFREVEFEGSETRANDEQVHSNTDEKIQNMPIANFTEPTSSWLHHQGNSDASETPNALEARFEHISRELKGIIRHLWQAPYVRTTAHHSRDQLKVTVVSFITAHLIQTEQSKLLAAQPPAEEGRHKTLVNPPSSLLTWVRTVSSDHTIGPFAVAAFCCMYGHGFDGSSSPQSNYILQDVAHHLASLCRLYNDYGSITRDRAEDNLNIINFPEFQGHPDEIALKENLASIAEYERRCLHASMAELRPLVSEKLHVALTVFCHTAEMYNQMYMLKDLTATFNKL</sequence>
<organism evidence="1 2">
    <name type="scientific">Xylaria curta</name>
    <dbReference type="NCBI Taxonomy" id="42375"/>
    <lineage>
        <taxon>Eukaryota</taxon>
        <taxon>Fungi</taxon>
        <taxon>Dikarya</taxon>
        <taxon>Ascomycota</taxon>
        <taxon>Pezizomycotina</taxon>
        <taxon>Sordariomycetes</taxon>
        <taxon>Xylariomycetidae</taxon>
        <taxon>Xylariales</taxon>
        <taxon>Xylariaceae</taxon>
        <taxon>Xylaria</taxon>
    </lineage>
</organism>
<protein>
    <submittedName>
        <fullName evidence="1">Uncharacterized protein</fullName>
    </submittedName>
</protein>
<accession>A0ACC1PJI5</accession>
<name>A0ACC1PJI5_9PEZI</name>
<dbReference type="EMBL" id="JAPDGR010000182">
    <property type="protein sequence ID" value="KAJ2994197.1"/>
    <property type="molecule type" value="Genomic_DNA"/>
</dbReference>
<evidence type="ECO:0000313" key="2">
    <source>
        <dbReference type="Proteomes" id="UP001143856"/>
    </source>
</evidence>
<comment type="caution">
    <text evidence="1">The sequence shown here is derived from an EMBL/GenBank/DDBJ whole genome shotgun (WGS) entry which is preliminary data.</text>
</comment>
<reference evidence="1" key="1">
    <citation type="submission" date="2022-10" db="EMBL/GenBank/DDBJ databases">
        <title>Genome Sequence of Xylaria curta.</title>
        <authorList>
            <person name="Buettner E."/>
        </authorList>
    </citation>
    <scope>NUCLEOTIDE SEQUENCE</scope>
    <source>
        <strain evidence="1">Babe10</strain>
    </source>
</reference>
<gene>
    <name evidence="1" type="ORF">NUW58_g1623</name>
</gene>
<keyword evidence="2" id="KW-1185">Reference proteome</keyword>